<dbReference type="InterPro" id="IPR002659">
    <property type="entry name" value="Glyco_trans_31"/>
</dbReference>
<gene>
    <name evidence="11" type="ORF">RIMI_LOCUS11148098</name>
</gene>
<keyword evidence="5 10" id="KW-0812">Transmembrane</keyword>
<protein>
    <recommendedName>
        <fullName evidence="10">Hexosyltransferase</fullName>
        <ecNumber evidence="10">2.4.1.-</ecNumber>
    </recommendedName>
</protein>
<evidence type="ECO:0000256" key="6">
    <source>
        <dbReference type="ARBA" id="ARBA00022968"/>
    </source>
</evidence>
<keyword evidence="12" id="KW-1185">Reference proteome</keyword>
<evidence type="ECO:0000256" key="7">
    <source>
        <dbReference type="ARBA" id="ARBA00022989"/>
    </source>
</evidence>
<comment type="subcellular location">
    <subcellularLocation>
        <location evidence="1 10">Golgi apparatus membrane</location>
        <topology evidence="1 10">Single-pass type II membrane protein</topology>
    </subcellularLocation>
</comment>
<evidence type="ECO:0000256" key="5">
    <source>
        <dbReference type="ARBA" id="ARBA00022692"/>
    </source>
</evidence>
<proteinExistence type="inferred from homology"/>
<accession>A0ABN9LN19</accession>
<evidence type="ECO:0000256" key="4">
    <source>
        <dbReference type="ARBA" id="ARBA00022679"/>
    </source>
</evidence>
<evidence type="ECO:0000256" key="9">
    <source>
        <dbReference type="ARBA" id="ARBA00023136"/>
    </source>
</evidence>
<evidence type="ECO:0000256" key="3">
    <source>
        <dbReference type="ARBA" id="ARBA00022676"/>
    </source>
</evidence>
<evidence type="ECO:0000256" key="10">
    <source>
        <dbReference type="RuleBase" id="RU363063"/>
    </source>
</evidence>
<keyword evidence="4" id="KW-0808">Transferase</keyword>
<keyword evidence="3 10" id="KW-0328">Glycosyltransferase</keyword>
<dbReference type="PANTHER" id="PTHR11214:SF378">
    <property type="entry name" value="BETA-1,3-GALACTOSYLTRANSFERASE 4"/>
    <property type="match status" value="1"/>
</dbReference>
<evidence type="ECO:0000256" key="8">
    <source>
        <dbReference type="ARBA" id="ARBA00023034"/>
    </source>
</evidence>
<comment type="similarity">
    <text evidence="2 10">Belongs to the glycosyltransferase 31 family.</text>
</comment>
<dbReference type="Gene3D" id="3.90.550.50">
    <property type="match status" value="1"/>
</dbReference>
<evidence type="ECO:0000313" key="12">
    <source>
        <dbReference type="Proteomes" id="UP001176940"/>
    </source>
</evidence>
<organism evidence="11 12">
    <name type="scientific">Ranitomeya imitator</name>
    <name type="common">mimic poison frog</name>
    <dbReference type="NCBI Taxonomy" id="111125"/>
    <lineage>
        <taxon>Eukaryota</taxon>
        <taxon>Metazoa</taxon>
        <taxon>Chordata</taxon>
        <taxon>Craniata</taxon>
        <taxon>Vertebrata</taxon>
        <taxon>Euteleostomi</taxon>
        <taxon>Amphibia</taxon>
        <taxon>Batrachia</taxon>
        <taxon>Anura</taxon>
        <taxon>Neobatrachia</taxon>
        <taxon>Hyloidea</taxon>
        <taxon>Dendrobatidae</taxon>
        <taxon>Dendrobatinae</taxon>
        <taxon>Ranitomeya</taxon>
    </lineage>
</organism>
<keyword evidence="9 10" id="KW-0472">Membrane</keyword>
<dbReference type="EC" id="2.4.1.-" evidence="10"/>
<keyword evidence="6 10" id="KW-0735">Signal-anchor</keyword>
<feature type="transmembrane region" description="Helical" evidence="10">
    <location>
        <begin position="21"/>
        <end position="40"/>
    </location>
</feature>
<evidence type="ECO:0000256" key="2">
    <source>
        <dbReference type="ARBA" id="ARBA00008661"/>
    </source>
</evidence>
<evidence type="ECO:0000256" key="1">
    <source>
        <dbReference type="ARBA" id="ARBA00004323"/>
    </source>
</evidence>
<keyword evidence="8 10" id="KW-0333">Golgi apparatus</keyword>
<keyword evidence="7 10" id="KW-1133">Transmembrane helix</keyword>
<dbReference type="PANTHER" id="PTHR11214">
    <property type="entry name" value="BETA-1,3-N-ACETYLGLUCOSAMINYLTRANSFERASE"/>
    <property type="match status" value="1"/>
</dbReference>
<dbReference type="EMBL" id="CAUEEQ010024878">
    <property type="protein sequence ID" value="CAJ0946069.1"/>
    <property type="molecule type" value="Genomic_DNA"/>
</dbReference>
<dbReference type="Proteomes" id="UP001176940">
    <property type="component" value="Unassembled WGS sequence"/>
</dbReference>
<dbReference type="Pfam" id="PF01762">
    <property type="entry name" value="Galactosyl_T"/>
    <property type="match status" value="1"/>
</dbReference>
<evidence type="ECO:0000313" key="11">
    <source>
        <dbReference type="EMBL" id="CAJ0946069.1"/>
    </source>
</evidence>
<sequence>MFPCNAAFLRLLFIHRRHHRWPLIFLVLCLIFFLSVSGYLEEFLSGFLSIFYSTPSDVSALRVLNVPIPPFLLSPASACSSPPFLLILVSSAPSHRDRRDVIRQTWGSLTSSTASSSLTLFVLAVPKSLDERAALIHEAVTHRDIIQANFTDSYQNLTLKTITGLTWALEKCHGTKYLLKTDDDVFVNTLFLTQFLRRVTGLQYMGRLQWHVSPNRDPDSRHYVSEELFGGSYFPPYCSGTGYILSHKAAVLLLEQVRSGPWLAVEDVYVGILAHAAGIAPRHVAKISGSMSVPHSTCCYRTMFNSHGMTPKGMQEAWNMLKEAESRWCPSLALLYCKLFGQLVEQGGDGVQ</sequence>
<name>A0ABN9LN19_9NEOB</name>
<reference evidence="11" key="1">
    <citation type="submission" date="2023-07" db="EMBL/GenBank/DDBJ databases">
        <authorList>
            <person name="Stuckert A."/>
        </authorList>
    </citation>
    <scope>NUCLEOTIDE SEQUENCE</scope>
</reference>
<comment type="caution">
    <text evidence="11">The sequence shown here is derived from an EMBL/GenBank/DDBJ whole genome shotgun (WGS) entry which is preliminary data.</text>
</comment>